<evidence type="ECO:0000256" key="1">
    <source>
        <dbReference type="SAM" id="Phobius"/>
    </source>
</evidence>
<dbReference type="AlphaFoldDB" id="A0A2G5HRG5"/>
<feature type="transmembrane region" description="Helical" evidence="1">
    <location>
        <begin position="23"/>
        <end position="41"/>
    </location>
</feature>
<name>A0A2G5HRG5_CERBT</name>
<protein>
    <recommendedName>
        <fullName evidence="6">MARVEL domain-containing protein</fullName>
    </recommendedName>
</protein>
<keyword evidence="1" id="KW-0812">Transmembrane</keyword>
<organism evidence="2 4">
    <name type="scientific">Cercospora beticola</name>
    <name type="common">Sugarbeet leaf spot fungus</name>
    <dbReference type="NCBI Taxonomy" id="122368"/>
    <lineage>
        <taxon>Eukaryota</taxon>
        <taxon>Fungi</taxon>
        <taxon>Dikarya</taxon>
        <taxon>Ascomycota</taxon>
        <taxon>Pezizomycotina</taxon>
        <taxon>Dothideomycetes</taxon>
        <taxon>Dothideomycetidae</taxon>
        <taxon>Mycosphaerellales</taxon>
        <taxon>Mycosphaerellaceae</taxon>
        <taxon>Cercospora</taxon>
    </lineage>
</organism>
<feature type="transmembrane region" description="Helical" evidence="1">
    <location>
        <begin position="88"/>
        <end position="109"/>
    </location>
</feature>
<dbReference type="OrthoDB" id="5363290at2759"/>
<evidence type="ECO:0008006" key="6">
    <source>
        <dbReference type="Google" id="ProtNLM"/>
    </source>
</evidence>
<dbReference type="PANTHER" id="PTHR42083:SF1">
    <property type="entry name" value="MARVEL DOMAIN-CONTAINING PROTEIN"/>
    <property type="match status" value="1"/>
</dbReference>
<dbReference type="PANTHER" id="PTHR42083">
    <property type="entry name" value="MARVEL DOMAIN-CONTAINING PROTEIN"/>
    <property type="match status" value="1"/>
</dbReference>
<dbReference type="EMBL" id="LKMD01000104">
    <property type="protein sequence ID" value="PIA95108.1"/>
    <property type="molecule type" value="Genomic_DNA"/>
</dbReference>
<evidence type="ECO:0000313" key="4">
    <source>
        <dbReference type="Proteomes" id="UP000230605"/>
    </source>
</evidence>
<feature type="transmembrane region" description="Helical" evidence="1">
    <location>
        <begin position="57"/>
        <end position="76"/>
    </location>
</feature>
<keyword evidence="1" id="KW-1133">Transmembrane helix</keyword>
<accession>A0A2G5HRG5</accession>
<reference evidence="3 5" key="2">
    <citation type="submission" date="2023-09" db="EMBL/GenBank/DDBJ databases">
        <title>Complete-Gapless Cercospora beticola genome.</title>
        <authorList>
            <person name="Wyatt N.A."/>
            <person name="Spanner R.E."/>
            <person name="Bolton M.D."/>
        </authorList>
    </citation>
    <scope>NUCLEOTIDE SEQUENCE [LARGE SCALE GENOMIC DNA]</scope>
    <source>
        <strain evidence="3">Cb09-40</strain>
    </source>
</reference>
<dbReference type="Proteomes" id="UP000230605">
    <property type="component" value="Chromosome 6"/>
</dbReference>
<sequence length="163" mass="18315">MFNPLDKARDGHGGLIGAIARGILRLLQFVLALTVAGLYGVDLDNGRKAGVAADGKWVYAEVVAGFAAVTVLVYAATYTMSFHPFLFAWEWILFILWTALFGLFGNIYIKADPTPEQHGQRRMKSAVWVDLVNMLLWLITASWLTLRFFRRNRKTLHTGRADI</sequence>
<keyword evidence="5" id="KW-1185">Reference proteome</keyword>
<reference evidence="2 4" key="1">
    <citation type="submission" date="2015-10" db="EMBL/GenBank/DDBJ databases">
        <title>The cercosporin biosynthetic gene cluster was horizontally transferred to several fungal lineages and shown to be expanded in Cercospora beticola based on microsynteny with recipient genomes.</title>
        <authorList>
            <person name="De Jonge R."/>
            <person name="Ebert M.K."/>
            <person name="Suttle J.C."/>
            <person name="Jurick Ii W.M."/>
            <person name="Secor G.A."/>
            <person name="Thomma B.P."/>
            <person name="Van De Peer Y."/>
            <person name="Bolton M.D."/>
        </authorList>
    </citation>
    <scope>NUCLEOTIDE SEQUENCE [LARGE SCALE GENOMIC DNA]</scope>
    <source>
        <strain evidence="2 4">09-40</strain>
    </source>
</reference>
<keyword evidence="1" id="KW-0472">Membrane</keyword>
<evidence type="ECO:0000313" key="2">
    <source>
        <dbReference type="EMBL" id="PIA95108.1"/>
    </source>
</evidence>
<feature type="transmembrane region" description="Helical" evidence="1">
    <location>
        <begin position="125"/>
        <end position="146"/>
    </location>
</feature>
<dbReference type="Proteomes" id="UP001302367">
    <property type="component" value="Chromosome 6"/>
</dbReference>
<gene>
    <name evidence="2" type="ORF">CB0940_08175</name>
    <name evidence="3" type="ORF">RHO25_009389</name>
</gene>
<proteinExistence type="predicted"/>
<evidence type="ECO:0000313" key="3">
    <source>
        <dbReference type="EMBL" id="WPB04742.1"/>
    </source>
</evidence>
<dbReference type="EMBL" id="CP134189">
    <property type="protein sequence ID" value="WPB04742.1"/>
    <property type="molecule type" value="Genomic_DNA"/>
</dbReference>
<evidence type="ECO:0000313" key="5">
    <source>
        <dbReference type="Proteomes" id="UP001302367"/>
    </source>
</evidence>